<evidence type="ECO:0000256" key="1">
    <source>
        <dbReference type="ARBA" id="ARBA00001931"/>
    </source>
</evidence>
<evidence type="ECO:0000259" key="6">
    <source>
        <dbReference type="Pfam" id="PF01011"/>
    </source>
</evidence>
<dbReference type="AlphaFoldDB" id="A0A846M8S2"/>
<evidence type="ECO:0000256" key="3">
    <source>
        <dbReference type="ARBA" id="ARBA00023002"/>
    </source>
</evidence>
<evidence type="ECO:0000256" key="2">
    <source>
        <dbReference type="ARBA" id="ARBA00008156"/>
    </source>
</evidence>
<dbReference type="EC" id="1.1.5.8" evidence="7"/>
<protein>
    <submittedName>
        <fullName evidence="7">Quinate dehydrogenase (Quinone)</fullName>
        <ecNumber evidence="7">1.1.5.8</ecNumber>
    </submittedName>
</protein>
<dbReference type="GO" id="GO:0047519">
    <property type="term" value="F:quinate dehydrogenase (quinone) activity"/>
    <property type="evidence" value="ECO:0007669"/>
    <property type="project" value="UniProtKB-EC"/>
</dbReference>
<sequence length="790" mass="85879">MNSDHGGQAFHPRPALAFSRCVLGTLLAVVGLILASGGAWLALLGGTLYYLVCGGALTISGVLLVRGNTLSFWIFTVAYGGTIIWAMAEAGLDFWPQLPRIGPFLAMAMIMAWLWGRLVPSMRRASYGLVGLHLILIVAGIAAMFVPHGVIRSTSLGGVAGVNDPAWQWRSYGGDAGARHFAPFSQINPANVNRLQTAWVFRTGEVNDSADMQATPIQIGSTLYLCTAHNRIFAIDADSGRKIWSFDPKVRANGTWNRCRGVAFHQGPASEPGGAKGSCRQRIIATTIDARMFALDARDGQPCRDFGHDGQVDLSVGLGPMKPGWYYPTSAPLVARGRVIVGGWISDNQSTDEPGGVVRAFDARTGHLAWAWDPGSSEGRAPGEDDGDDVTKFARSTPNFWGTATFDDKLGLVYVPTGNGTSDHWGGMRSRATDRYSTSIIALNVETGRRVWNFQTVHHDLWDWDLSGPPAFVDMPDGRGGTVPALVQAGKAGQIYVLDRRNGRPITPVVERPVPQGVAPGDHVSPTQRYSVGMPQLIPERLTERDMWGLTFFDQLACRIAYRKLHYQGQYTPPAERDTLIWPGYLGGMNWGGVAIDPRRRLLMVNDIRLSTIVRLVPRKDVEGSVQANFSHAGYELQPVKGAPFGVELKSFLSLLGLPCERPPWGKVTAINLDDRRIRWQIPAGTGLEQTYNLAGVELPVKLGMPSISSTMVTGSGLTFYAGANDPFMRAWDSSTGRELWKARLPVGSQATPMSYISPRTGRQYIVVAAGGTPYSSRIGDYVVAYALPR</sequence>
<dbReference type="NCBIfam" id="TIGR03074">
    <property type="entry name" value="PQQ_membr_DH"/>
    <property type="match status" value="1"/>
</dbReference>
<dbReference type="PANTHER" id="PTHR32303">
    <property type="entry name" value="QUINOPROTEIN ALCOHOL DEHYDROGENASE (CYTOCHROME C)"/>
    <property type="match status" value="1"/>
</dbReference>
<dbReference type="InterPro" id="IPR018391">
    <property type="entry name" value="PQQ_b-propeller_rpt"/>
</dbReference>
<accession>A0A846M8S2</accession>
<evidence type="ECO:0000256" key="5">
    <source>
        <dbReference type="SAM" id="Phobius"/>
    </source>
</evidence>
<dbReference type="Proteomes" id="UP000576821">
    <property type="component" value="Unassembled WGS sequence"/>
</dbReference>
<feature type="transmembrane region" description="Helical" evidence="5">
    <location>
        <begin position="48"/>
        <end position="65"/>
    </location>
</feature>
<dbReference type="EMBL" id="JAASQR010000004">
    <property type="protein sequence ID" value="NIJ17853.1"/>
    <property type="molecule type" value="Genomic_DNA"/>
</dbReference>
<dbReference type="GO" id="GO:0048038">
    <property type="term" value="F:quinone binding"/>
    <property type="evidence" value="ECO:0007669"/>
    <property type="project" value="InterPro"/>
</dbReference>
<reference evidence="7 8" key="1">
    <citation type="submission" date="2020-03" db="EMBL/GenBank/DDBJ databases">
        <title>Genomic Encyclopedia of Type Strains, Phase IV (KMG-IV): sequencing the most valuable type-strain genomes for metagenomic binning, comparative biology and taxonomic classification.</title>
        <authorList>
            <person name="Goeker M."/>
        </authorList>
    </citation>
    <scope>NUCLEOTIDE SEQUENCE [LARGE SCALE GENOMIC DNA]</scope>
    <source>
        <strain evidence="7 8">DSM 21299</strain>
    </source>
</reference>
<evidence type="ECO:0000256" key="4">
    <source>
        <dbReference type="SAM" id="MobiDB-lite"/>
    </source>
</evidence>
<comment type="caution">
    <text evidence="7">The sequence shown here is derived from an EMBL/GenBank/DDBJ whole genome shotgun (WGS) entry which is preliminary data.</text>
</comment>
<comment type="similarity">
    <text evidence="2">Belongs to the bacterial PQQ dehydrogenase family.</text>
</comment>
<keyword evidence="5" id="KW-0812">Transmembrane</keyword>
<feature type="domain" description="Pyrrolo-quinoline quinone repeat" evidence="6">
    <location>
        <begin position="169"/>
        <end position="766"/>
    </location>
</feature>
<keyword evidence="3 7" id="KW-0560">Oxidoreductase</keyword>
<dbReference type="GO" id="GO:0016020">
    <property type="term" value="C:membrane"/>
    <property type="evidence" value="ECO:0007669"/>
    <property type="project" value="InterPro"/>
</dbReference>
<evidence type="ECO:0000313" key="7">
    <source>
        <dbReference type="EMBL" id="NIJ17853.1"/>
    </source>
</evidence>
<dbReference type="InterPro" id="IPR011047">
    <property type="entry name" value="Quinoprotein_ADH-like_sf"/>
</dbReference>
<dbReference type="GO" id="GO:0008876">
    <property type="term" value="F:quinoprotein glucose dehydrogenase activity"/>
    <property type="evidence" value="ECO:0007669"/>
    <property type="project" value="TreeGrafter"/>
</dbReference>
<feature type="transmembrane region" description="Helical" evidence="5">
    <location>
        <begin position="72"/>
        <end position="92"/>
    </location>
</feature>
<comment type="cofactor">
    <cofactor evidence="1">
        <name>pyrroloquinoline quinone</name>
        <dbReference type="ChEBI" id="CHEBI:58442"/>
    </cofactor>
</comment>
<organism evidence="7 8">
    <name type="scientific">Sphingobium vermicomposti</name>
    <dbReference type="NCBI Taxonomy" id="529005"/>
    <lineage>
        <taxon>Bacteria</taxon>
        <taxon>Pseudomonadati</taxon>
        <taxon>Pseudomonadota</taxon>
        <taxon>Alphaproteobacteria</taxon>
        <taxon>Sphingomonadales</taxon>
        <taxon>Sphingomonadaceae</taxon>
        <taxon>Sphingobium</taxon>
    </lineage>
</organism>
<feature type="transmembrane region" description="Helical" evidence="5">
    <location>
        <begin position="98"/>
        <end position="115"/>
    </location>
</feature>
<dbReference type="SMART" id="SM00564">
    <property type="entry name" value="PQQ"/>
    <property type="match status" value="4"/>
</dbReference>
<feature type="transmembrane region" description="Helical" evidence="5">
    <location>
        <begin position="21"/>
        <end position="42"/>
    </location>
</feature>
<dbReference type="PANTHER" id="PTHR32303:SF4">
    <property type="entry name" value="QUINOPROTEIN GLUCOSE DEHYDROGENASE"/>
    <property type="match status" value="1"/>
</dbReference>
<evidence type="ECO:0000313" key="8">
    <source>
        <dbReference type="Proteomes" id="UP000576821"/>
    </source>
</evidence>
<dbReference type="InterPro" id="IPR002372">
    <property type="entry name" value="PQQ_rpt_dom"/>
</dbReference>
<name>A0A846M8S2_9SPHN</name>
<feature type="region of interest" description="Disordered" evidence="4">
    <location>
        <begin position="507"/>
        <end position="526"/>
    </location>
</feature>
<feature type="transmembrane region" description="Helical" evidence="5">
    <location>
        <begin position="127"/>
        <end position="146"/>
    </location>
</feature>
<dbReference type="RefSeq" id="WP_167304691.1">
    <property type="nucleotide sequence ID" value="NZ_JAASQR010000004.1"/>
</dbReference>
<dbReference type="Gene3D" id="2.140.10.10">
    <property type="entry name" value="Quinoprotein alcohol dehydrogenase-like superfamily"/>
    <property type="match status" value="2"/>
</dbReference>
<dbReference type="InterPro" id="IPR017511">
    <property type="entry name" value="PQQ_mDH"/>
</dbReference>
<gene>
    <name evidence="7" type="ORF">FHS54_002853</name>
</gene>
<keyword evidence="5" id="KW-0472">Membrane</keyword>
<dbReference type="SUPFAM" id="SSF50998">
    <property type="entry name" value="Quinoprotein alcohol dehydrogenase-like"/>
    <property type="match status" value="1"/>
</dbReference>
<dbReference type="CDD" id="cd10280">
    <property type="entry name" value="PQQ_mGDH"/>
    <property type="match status" value="1"/>
</dbReference>
<keyword evidence="5" id="KW-1133">Transmembrane helix</keyword>
<proteinExistence type="inferred from homology"/>
<keyword evidence="8" id="KW-1185">Reference proteome</keyword>
<dbReference type="Pfam" id="PF01011">
    <property type="entry name" value="PQQ"/>
    <property type="match status" value="1"/>
</dbReference>